<name>A0A437QBB1_9GAMM</name>
<comment type="caution">
    <text evidence="1">The sequence shown here is derived from an EMBL/GenBank/DDBJ whole genome shotgun (WGS) entry which is preliminary data.</text>
</comment>
<reference evidence="1 2" key="1">
    <citation type="submission" date="2019-01" db="EMBL/GenBank/DDBJ databases">
        <authorList>
            <person name="Chen W.-M."/>
        </authorList>
    </citation>
    <scope>NUCLEOTIDE SEQUENCE [LARGE SCALE GENOMIC DNA]</scope>
    <source>
        <strain evidence="1 2">HPM-16</strain>
    </source>
</reference>
<sequence length="28" mass="3179">MLVVLLTKIEPSTLILFFLLGTFSVKVR</sequence>
<accession>A0A437QBB1</accession>
<dbReference type="RefSeq" id="WP_127693701.1">
    <property type="nucleotide sequence ID" value="NZ_SACQ01000002.1"/>
</dbReference>
<dbReference type="EMBL" id="SACQ01000002">
    <property type="protein sequence ID" value="RVU31844.1"/>
    <property type="molecule type" value="Genomic_DNA"/>
</dbReference>
<evidence type="ECO:0000313" key="1">
    <source>
        <dbReference type="EMBL" id="RVU31844.1"/>
    </source>
</evidence>
<dbReference type="NCBIfam" id="TIGR02595">
    <property type="entry name" value="PEP_CTERM"/>
    <property type="match status" value="1"/>
</dbReference>
<gene>
    <name evidence="1" type="ORF">EOE65_07355</name>
</gene>
<proteinExistence type="predicted"/>
<dbReference type="InterPro" id="IPR013424">
    <property type="entry name" value="Ice-binding_C"/>
</dbReference>
<protein>
    <submittedName>
        <fullName evidence="1">PEP-CTERM sorting domain-containing protein</fullName>
    </submittedName>
</protein>
<dbReference type="AlphaFoldDB" id="A0A437QBB1"/>
<evidence type="ECO:0000313" key="2">
    <source>
        <dbReference type="Proteomes" id="UP000282818"/>
    </source>
</evidence>
<dbReference type="Proteomes" id="UP000282818">
    <property type="component" value="Unassembled WGS sequence"/>
</dbReference>
<organism evidence="1 2">
    <name type="scientific">Neptunomonas marina</name>
    <dbReference type="NCBI Taxonomy" id="1815562"/>
    <lineage>
        <taxon>Bacteria</taxon>
        <taxon>Pseudomonadati</taxon>
        <taxon>Pseudomonadota</taxon>
        <taxon>Gammaproteobacteria</taxon>
        <taxon>Oceanospirillales</taxon>
        <taxon>Oceanospirillaceae</taxon>
        <taxon>Neptunomonas</taxon>
    </lineage>
</organism>
<keyword evidence="2" id="KW-1185">Reference proteome</keyword>